<keyword evidence="2" id="KW-1185">Reference proteome</keyword>
<sequence length="155" mass="16696">MLWATATIREEAEMLRTTMIFGLIGALAAGVAGAQSPDLEPGEWRMENRMSFGGGMPDQSSESTQCVTREQIDSGLQAMLEDPQGNCEVTNLEQSASSMRYTMSCDTGGGGEMTMDGEMEFMGDRMRGSYSGAMSAGGQEMQIRMEITGERVGDC</sequence>
<comment type="caution">
    <text evidence="1">The sequence shown here is derived from an EMBL/GenBank/DDBJ whole genome shotgun (WGS) entry which is preliminary data.</text>
</comment>
<dbReference type="AlphaFoldDB" id="A0A2U2N122"/>
<dbReference type="EMBL" id="QFFI01000014">
    <property type="protein sequence ID" value="PWG62935.1"/>
    <property type="molecule type" value="Genomic_DNA"/>
</dbReference>
<evidence type="ECO:0000313" key="1">
    <source>
        <dbReference type="EMBL" id="PWG62935.1"/>
    </source>
</evidence>
<organism evidence="1 2">
    <name type="scientific">Sediminicurvatus halobius</name>
    <dbReference type="NCBI Taxonomy" id="2182432"/>
    <lineage>
        <taxon>Bacteria</taxon>
        <taxon>Pseudomonadati</taxon>
        <taxon>Pseudomonadota</taxon>
        <taxon>Gammaproteobacteria</taxon>
        <taxon>Chromatiales</taxon>
        <taxon>Ectothiorhodospiraceae</taxon>
        <taxon>Sediminicurvatus</taxon>
    </lineage>
</organism>
<name>A0A2U2N122_9GAMM</name>
<dbReference type="InterPro" id="IPR022061">
    <property type="entry name" value="DUF3617"/>
</dbReference>
<dbReference type="Pfam" id="PF12276">
    <property type="entry name" value="DUF3617"/>
    <property type="match status" value="1"/>
</dbReference>
<accession>A0A2U2N122</accession>
<proteinExistence type="predicted"/>
<dbReference type="Proteomes" id="UP000245474">
    <property type="component" value="Unassembled WGS sequence"/>
</dbReference>
<reference evidence="1 2" key="1">
    <citation type="submission" date="2018-05" db="EMBL/GenBank/DDBJ databases">
        <title>Spiribacter halobius sp. nov., a moderately halophilic bacterium isolated from marine solar saltern.</title>
        <authorList>
            <person name="Zheng W.-S."/>
            <person name="Lu D.-C."/>
            <person name="Du Z.-J."/>
        </authorList>
    </citation>
    <scope>NUCLEOTIDE SEQUENCE [LARGE SCALE GENOMIC DNA]</scope>
    <source>
        <strain evidence="1 2">E85</strain>
    </source>
</reference>
<evidence type="ECO:0000313" key="2">
    <source>
        <dbReference type="Proteomes" id="UP000245474"/>
    </source>
</evidence>
<gene>
    <name evidence="1" type="ORF">DEM34_10050</name>
</gene>
<protein>
    <submittedName>
        <fullName evidence="1">DUF3617 domain-containing protein</fullName>
    </submittedName>
</protein>